<evidence type="ECO:0000256" key="1">
    <source>
        <dbReference type="ARBA" id="ARBA00012513"/>
    </source>
</evidence>
<gene>
    <name evidence="12" type="ORF">B0T46_01245</name>
</gene>
<dbReference type="InterPro" id="IPR011009">
    <property type="entry name" value="Kinase-like_dom_sf"/>
</dbReference>
<evidence type="ECO:0000256" key="8">
    <source>
        <dbReference type="ARBA" id="ARBA00048679"/>
    </source>
</evidence>
<dbReference type="InterPro" id="IPR000719">
    <property type="entry name" value="Prot_kinase_dom"/>
</dbReference>
<evidence type="ECO:0000256" key="10">
    <source>
        <dbReference type="SAM" id="Phobius"/>
    </source>
</evidence>
<evidence type="ECO:0000313" key="12">
    <source>
        <dbReference type="EMBL" id="ONM50564.1"/>
    </source>
</evidence>
<keyword evidence="2 12" id="KW-0723">Serine/threonine-protein kinase</keyword>
<dbReference type="OrthoDB" id="9762169at2"/>
<dbReference type="PROSITE" id="PS00108">
    <property type="entry name" value="PROTEIN_KINASE_ST"/>
    <property type="match status" value="1"/>
</dbReference>
<dbReference type="Proteomes" id="UP000188836">
    <property type="component" value="Unassembled WGS sequence"/>
</dbReference>
<keyword evidence="10" id="KW-0812">Transmembrane</keyword>
<feature type="compositionally biased region" description="Low complexity" evidence="9">
    <location>
        <begin position="287"/>
        <end position="303"/>
    </location>
</feature>
<proteinExistence type="predicted"/>
<dbReference type="GO" id="GO:0045717">
    <property type="term" value="P:negative regulation of fatty acid biosynthetic process"/>
    <property type="evidence" value="ECO:0007669"/>
    <property type="project" value="UniProtKB-ARBA"/>
</dbReference>
<feature type="region of interest" description="Disordered" evidence="9">
    <location>
        <begin position="287"/>
        <end position="324"/>
    </location>
</feature>
<dbReference type="PANTHER" id="PTHR43289">
    <property type="entry name" value="MITOGEN-ACTIVATED PROTEIN KINASE KINASE KINASE 20-RELATED"/>
    <property type="match status" value="1"/>
</dbReference>
<evidence type="ECO:0000256" key="4">
    <source>
        <dbReference type="ARBA" id="ARBA00022741"/>
    </source>
</evidence>
<dbReference type="GO" id="GO:0005524">
    <property type="term" value="F:ATP binding"/>
    <property type="evidence" value="ECO:0007669"/>
    <property type="project" value="UniProtKB-KW"/>
</dbReference>
<dbReference type="FunFam" id="1.10.510.10:FF:000021">
    <property type="entry name" value="Serine/threonine protein kinase"/>
    <property type="match status" value="1"/>
</dbReference>
<dbReference type="SMART" id="SM00220">
    <property type="entry name" value="S_TKc"/>
    <property type="match status" value="1"/>
</dbReference>
<protein>
    <recommendedName>
        <fullName evidence="1">non-specific serine/threonine protein kinase</fullName>
        <ecNumber evidence="1">2.7.11.1</ecNumber>
    </recommendedName>
</protein>
<evidence type="ECO:0000259" key="11">
    <source>
        <dbReference type="PROSITE" id="PS50011"/>
    </source>
</evidence>
<dbReference type="InterPro" id="IPR008271">
    <property type="entry name" value="Ser/Thr_kinase_AS"/>
</dbReference>
<keyword evidence="10" id="KW-0472">Membrane</keyword>
<dbReference type="STRING" id="1538463.B0T36_00925"/>
<keyword evidence="3" id="KW-0808">Transferase</keyword>
<dbReference type="EC" id="2.7.11.1" evidence="1"/>
<dbReference type="PANTHER" id="PTHR43289:SF6">
    <property type="entry name" value="SERINE_THREONINE-PROTEIN KINASE NEKL-3"/>
    <property type="match status" value="1"/>
</dbReference>
<dbReference type="Pfam" id="PF00069">
    <property type="entry name" value="Pkinase"/>
    <property type="match status" value="1"/>
</dbReference>
<feature type="domain" description="Protein kinase" evidence="11">
    <location>
        <begin position="12"/>
        <end position="277"/>
    </location>
</feature>
<dbReference type="RefSeq" id="WP_077114505.1">
    <property type="nucleotide sequence ID" value="NZ_LOKT01000001.1"/>
</dbReference>
<dbReference type="EMBL" id="MUMY01000001">
    <property type="protein sequence ID" value="ONM50564.1"/>
    <property type="molecule type" value="Genomic_DNA"/>
</dbReference>
<dbReference type="SUPFAM" id="SSF56112">
    <property type="entry name" value="Protein kinase-like (PK-like)"/>
    <property type="match status" value="1"/>
</dbReference>
<keyword evidence="10" id="KW-1133">Transmembrane helix</keyword>
<keyword evidence="13" id="KW-1185">Reference proteome</keyword>
<comment type="caution">
    <text evidence="12">The sequence shown here is derived from an EMBL/GenBank/DDBJ whole genome shotgun (WGS) entry which is preliminary data.</text>
</comment>
<dbReference type="PROSITE" id="PS50011">
    <property type="entry name" value="PROTEIN_KINASE_DOM"/>
    <property type="match status" value="1"/>
</dbReference>
<dbReference type="GO" id="GO:0004674">
    <property type="term" value="F:protein serine/threonine kinase activity"/>
    <property type="evidence" value="ECO:0007669"/>
    <property type="project" value="UniProtKB-KW"/>
</dbReference>
<name>A0A1W0B3S7_9NOCA</name>
<dbReference type="CDD" id="cd14014">
    <property type="entry name" value="STKc_PknB_like"/>
    <property type="match status" value="1"/>
</dbReference>
<dbReference type="Gene3D" id="3.30.200.20">
    <property type="entry name" value="Phosphorylase Kinase, domain 1"/>
    <property type="match status" value="1"/>
</dbReference>
<feature type="compositionally biased region" description="Low complexity" evidence="9">
    <location>
        <begin position="358"/>
        <end position="369"/>
    </location>
</feature>
<evidence type="ECO:0000313" key="13">
    <source>
        <dbReference type="Proteomes" id="UP000188836"/>
    </source>
</evidence>
<dbReference type="Gene3D" id="3.40.50.1980">
    <property type="entry name" value="Nitrogenase molybdenum iron protein domain"/>
    <property type="match status" value="1"/>
</dbReference>
<comment type="catalytic activity">
    <reaction evidence="7">
        <text>L-threonyl-[protein] + ATP = O-phospho-L-threonyl-[protein] + ADP + H(+)</text>
        <dbReference type="Rhea" id="RHEA:46608"/>
        <dbReference type="Rhea" id="RHEA-COMP:11060"/>
        <dbReference type="Rhea" id="RHEA-COMP:11605"/>
        <dbReference type="ChEBI" id="CHEBI:15378"/>
        <dbReference type="ChEBI" id="CHEBI:30013"/>
        <dbReference type="ChEBI" id="CHEBI:30616"/>
        <dbReference type="ChEBI" id="CHEBI:61977"/>
        <dbReference type="ChEBI" id="CHEBI:456216"/>
        <dbReference type="EC" id="2.7.11.1"/>
    </reaction>
</comment>
<dbReference type="FunFam" id="3.30.200.20:FF:000035">
    <property type="entry name" value="Serine/threonine protein kinase Stk1"/>
    <property type="match status" value="1"/>
</dbReference>
<accession>A0A1W0B3S7</accession>
<feature type="transmembrane region" description="Helical" evidence="10">
    <location>
        <begin position="331"/>
        <end position="351"/>
    </location>
</feature>
<evidence type="ECO:0000256" key="2">
    <source>
        <dbReference type="ARBA" id="ARBA00022527"/>
    </source>
</evidence>
<keyword evidence="5 12" id="KW-0418">Kinase</keyword>
<feature type="region of interest" description="Disordered" evidence="9">
    <location>
        <begin position="355"/>
        <end position="379"/>
    </location>
</feature>
<evidence type="ECO:0000256" key="3">
    <source>
        <dbReference type="ARBA" id="ARBA00022679"/>
    </source>
</evidence>
<sequence>MALSPGTIVGGYRIERVLGAGGMGTVYLAKHPSLPRKDALKVLSADLSSNSEFRARFEREANLASGLDHPNIIAVFNRGEENGQLWISMQYVDGTDASALAAKHPRGMPAQRALRIISEVGKGLDFAHRKGLLHRDIKPANFLLSESEDEERVYLTDFGVAKATDDASELTQTGNFLATIAYAPPEQLTGQALDHRADIYSLACSLFKLLTGRNPYPAPQPAMVMMGHLYEPPPSATSVKPDLPAAIDHVFAKAMAKNPVERFNSCREFTDAAYEAFNAGRYPARSQAAPASPVPVSQPASISYASPQNTGGAAELPAPAPRRRSGKKWSLAAGAGAVVVALAIGGGIWLAGNKESGGESAASAETTATQPPSVEQARADNPDFAGKEITIVDYKSSTDFQVFVTGTPQADFIEKLGFVYNFNFTRQGDEPPLRDPGDNFTVDSGGSDAYVMVVRSDAASGGGGLTGLPLDITRSRAQVIAVDDPGAVVAMRNWSENSEHILLEKVLPTLERRVN</sequence>
<evidence type="ECO:0000256" key="7">
    <source>
        <dbReference type="ARBA" id="ARBA00047899"/>
    </source>
</evidence>
<comment type="catalytic activity">
    <reaction evidence="8">
        <text>L-seryl-[protein] + ATP = O-phospho-L-seryl-[protein] + ADP + H(+)</text>
        <dbReference type="Rhea" id="RHEA:17989"/>
        <dbReference type="Rhea" id="RHEA-COMP:9863"/>
        <dbReference type="Rhea" id="RHEA-COMP:11604"/>
        <dbReference type="ChEBI" id="CHEBI:15378"/>
        <dbReference type="ChEBI" id="CHEBI:29999"/>
        <dbReference type="ChEBI" id="CHEBI:30616"/>
        <dbReference type="ChEBI" id="CHEBI:83421"/>
        <dbReference type="ChEBI" id="CHEBI:456216"/>
        <dbReference type="EC" id="2.7.11.1"/>
    </reaction>
</comment>
<organism evidence="12 13">
    <name type="scientific">Nocardia donostiensis</name>
    <dbReference type="NCBI Taxonomy" id="1538463"/>
    <lineage>
        <taxon>Bacteria</taxon>
        <taxon>Bacillati</taxon>
        <taxon>Actinomycetota</taxon>
        <taxon>Actinomycetes</taxon>
        <taxon>Mycobacteriales</taxon>
        <taxon>Nocardiaceae</taxon>
        <taxon>Nocardia</taxon>
    </lineage>
</organism>
<evidence type="ECO:0000256" key="5">
    <source>
        <dbReference type="ARBA" id="ARBA00022777"/>
    </source>
</evidence>
<dbReference type="Gene3D" id="1.10.510.10">
    <property type="entry name" value="Transferase(Phosphotransferase) domain 1"/>
    <property type="match status" value="1"/>
</dbReference>
<reference evidence="12 13" key="1">
    <citation type="journal article" date="2016" name="Antonie Van Leeuwenhoek">
        <title>Nocardia donostiensis sp. nov., isolated from human respiratory specimens.</title>
        <authorList>
            <person name="Ercibengoa M."/>
            <person name="Bell M."/>
            <person name="Marimon J.M."/>
            <person name="Humrighouse B."/>
            <person name="Klenk H.P."/>
            <person name="Potter G."/>
            <person name="Perez-Trallero E."/>
        </authorList>
    </citation>
    <scope>NUCLEOTIDE SEQUENCE [LARGE SCALE GENOMIC DNA]</scope>
    <source>
        <strain evidence="12 13">X1655</strain>
    </source>
</reference>
<evidence type="ECO:0000256" key="9">
    <source>
        <dbReference type="SAM" id="MobiDB-lite"/>
    </source>
</evidence>
<keyword evidence="6" id="KW-0067">ATP-binding</keyword>
<keyword evidence="4" id="KW-0547">Nucleotide-binding</keyword>
<evidence type="ECO:0000256" key="6">
    <source>
        <dbReference type="ARBA" id="ARBA00022840"/>
    </source>
</evidence>
<dbReference type="AlphaFoldDB" id="A0A1W0B3S7"/>